<organism evidence="9">
    <name type="scientific">Lichtheimia ramosa</name>
    <dbReference type="NCBI Taxonomy" id="688394"/>
    <lineage>
        <taxon>Eukaryota</taxon>
        <taxon>Fungi</taxon>
        <taxon>Fungi incertae sedis</taxon>
        <taxon>Mucoromycota</taxon>
        <taxon>Mucoromycotina</taxon>
        <taxon>Mucoromycetes</taxon>
        <taxon>Mucorales</taxon>
        <taxon>Lichtheimiaceae</taxon>
        <taxon>Lichtheimia</taxon>
    </lineage>
</organism>
<keyword evidence="4 7" id="KW-0863">Zinc-finger</keyword>
<dbReference type="Pfam" id="PF00096">
    <property type="entry name" value="zf-C2H2"/>
    <property type="match status" value="3"/>
</dbReference>
<feature type="domain" description="C2H2-type" evidence="8">
    <location>
        <begin position="255"/>
        <end position="283"/>
    </location>
</feature>
<reference evidence="9" key="1">
    <citation type="journal article" date="2014" name="Genome Announc.">
        <title>De novo whole-genome sequence and genome annotation of Lichtheimia ramosa.</title>
        <authorList>
            <person name="Linde J."/>
            <person name="Schwartze V."/>
            <person name="Binder U."/>
            <person name="Lass-Florl C."/>
            <person name="Voigt K."/>
            <person name="Horn F."/>
        </authorList>
    </citation>
    <scope>NUCLEOTIDE SEQUENCE</scope>
    <source>
        <strain evidence="9">JMRC FSU:6197</strain>
    </source>
</reference>
<keyword evidence="6" id="KW-0539">Nucleus</keyword>
<keyword evidence="2" id="KW-0479">Metal-binding</keyword>
<name>A0A077W9I8_9FUNG</name>
<keyword evidence="3" id="KW-0677">Repeat</keyword>
<dbReference type="FunFam" id="3.30.160.60:FF:000100">
    <property type="entry name" value="Zinc finger 45-like"/>
    <property type="match status" value="1"/>
</dbReference>
<evidence type="ECO:0000256" key="6">
    <source>
        <dbReference type="ARBA" id="ARBA00023242"/>
    </source>
</evidence>
<sequence length="291" mass="33004">MNQKHQVSSTMPYSATNMLYDDPLLDLSCLLSSFSYQDTFVPSPMTSHDNDPHPFSYMQPFTTSTMDNDHGSYVPPATLPILEDATSSTMSHASLSPTPSFPSSPYALSLSCNNLSQSYRPVDYTENDTITPDSCSLNDSPKKSVGRRIKQIPPYASNMVNLYFPKKSTSCIKKQSSPRRLALPKVTQSTPEHRRMFTCDVEGCNKTFTRSYNLKSHKRTHTLERPFACSYCPKQFARQHDRNRHARLHSGIKAYICQHCQKGFARQDALNRHQKPSLEKGYPCCKKRKGK</sequence>
<evidence type="ECO:0000256" key="1">
    <source>
        <dbReference type="ARBA" id="ARBA00004123"/>
    </source>
</evidence>
<dbReference type="FunFam" id="3.30.160.60:FF:000125">
    <property type="entry name" value="Putative zinc finger protein 143"/>
    <property type="match status" value="1"/>
</dbReference>
<evidence type="ECO:0000256" key="2">
    <source>
        <dbReference type="ARBA" id="ARBA00022723"/>
    </source>
</evidence>
<dbReference type="SUPFAM" id="SSF57667">
    <property type="entry name" value="beta-beta-alpha zinc fingers"/>
    <property type="match status" value="2"/>
</dbReference>
<dbReference type="Gene3D" id="3.30.160.60">
    <property type="entry name" value="Classic Zinc Finger"/>
    <property type="match status" value="3"/>
</dbReference>
<dbReference type="InterPro" id="IPR013087">
    <property type="entry name" value="Znf_C2H2_type"/>
</dbReference>
<dbReference type="PROSITE" id="PS00028">
    <property type="entry name" value="ZINC_FINGER_C2H2_1"/>
    <property type="match status" value="2"/>
</dbReference>
<dbReference type="GO" id="GO:0000978">
    <property type="term" value="F:RNA polymerase II cis-regulatory region sequence-specific DNA binding"/>
    <property type="evidence" value="ECO:0007669"/>
    <property type="project" value="TreeGrafter"/>
</dbReference>
<dbReference type="AlphaFoldDB" id="A0A077W9I8"/>
<evidence type="ECO:0000256" key="5">
    <source>
        <dbReference type="ARBA" id="ARBA00022833"/>
    </source>
</evidence>
<dbReference type="SMART" id="SM00355">
    <property type="entry name" value="ZnF_C2H2"/>
    <property type="match status" value="3"/>
</dbReference>
<feature type="domain" description="C2H2-type" evidence="8">
    <location>
        <begin position="227"/>
        <end position="254"/>
    </location>
</feature>
<protein>
    <recommendedName>
        <fullName evidence="8">C2H2-type domain-containing protein</fullName>
    </recommendedName>
</protein>
<dbReference type="FunFam" id="3.30.160.60:FF:000145">
    <property type="entry name" value="Zinc finger protein 574"/>
    <property type="match status" value="1"/>
</dbReference>
<dbReference type="EMBL" id="LK023313">
    <property type="protein sequence ID" value="CDS03671.1"/>
    <property type="molecule type" value="Genomic_DNA"/>
</dbReference>
<evidence type="ECO:0000256" key="4">
    <source>
        <dbReference type="ARBA" id="ARBA00022771"/>
    </source>
</evidence>
<comment type="subcellular location">
    <subcellularLocation>
        <location evidence="1">Nucleus</location>
    </subcellularLocation>
</comment>
<proteinExistence type="predicted"/>
<evidence type="ECO:0000256" key="3">
    <source>
        <dbReference type="ARBA" id="ARBA00022737"/>
    </source>
</evidence>
<gene>
    <name evidence="9" type="ORF">LRAMOSA01072</name>
</gene>
<evidence type="ECO:0000313" key="9">
    <source>
        <dbReference type="EMBL" id="CDS03671.1"/>
    </source>
</evidence>
<evidence type="ECO:0000256" key="7">
    <source>
        <dbReference type="PROSITE-ProRule" id="PRU00042"/>
    </source>
</evidence>
<dbReference type="GO" id="GO:0008270">
    <property type="term" value="F:zinc ion binding"/>
    <property type="evidence" value="ECO:0007669"/>
    <property type="project" value="UniProtKB-KW"/>
</dbReference>
<dbReference type="PANTHER" id="PTHR23235:SF120">
    <property type="entry name" value="KRUPPEL-LIKE FACTOR 15"/>
    <property type="match status" value="1"/>
</dbReference>
<evidence type="ECO:0000259" key="8">
    <source>
        <dbReference type="PROSITE" id="PS50157"/>
    </source>
</evidence>
<dbReference type="PANTHER" id="PTHR23235">
    <property type="entry name" value="KRUEPPEL-LIKE TRANSCRIPTION FACTOR"/>
    <property type="match status" value="1"/>
</dbReference>
<keyword evidence="5" id="KW-0862">Zinc</keyword>
<dbReference type="GO" id="GO:0005634">
    <property type="term" value="C:nucleus"/>
    <property type="evidence" value="ECO:0007669"/>
    <property type="project" value="UniProtKB-SubCell"/>
</dbReference>
<dbReference type="PROSITE" id="PS50157">
    <property type="entry name" value="ZINC_FINGER_C2H2_2"/>
    <property type="match status" value="3"/>
</dbReference>
<feature type="domain" description="C2H2-type" evidence="8">
    <location>
        <begin position="197"/>
        <end position="226"/>
    </location>
</feature>
<dbReference type="OrthoDB" id="8922241at2759"/>
<accession>A0A077W9I8</accession>
<dbReference type="GO" id="GO:0000981">
    <property type="term" value="F:DNA-binding transcription factor activity, RNA polymerase II-specific"/>
    <property type="evidence" value="ECO:0007669"/>
    <property type="project" value="TreeGrafter"/>
</dbReference>
<dbReference type="InterPro" id="IPR036236">
    <property type="entry name" value="Znf_C2H2_sf"/>
</dbReference>